<dbReference type="PANTHER" id="PTHR43841">
    <property type="entry name" value="3-HYDROXYACYL-THIOESTER DEHYDRATASE HTDX-RELATED"/>
    <property type="match status" value="1"/>
</dbReference>
<dbReference type="Gene3D" id="3.10.129.10">
    <property type="entry name" value="Hotdog Thioesterase"/>
    <property type="match status" value="1"/>
</dbReference>
<dbReference type="EMBL" id="BNCD01000007">
    <property type="protein sequence ID" value="GHH78194.1"/>
    <property type="molecule type" value="Genomic_DNA"/>
</dbReference>
<keyword evidence="5" id="KW-1185">Reference proteome</keyword>
<dbReference type="AlphaFoldDB" id="A0A919G5K4"/>
<evidence type="ECO:0000313" key="4">
    <source>
        <dbReference type="EMBL" id="GHH78194.1"/>
    </source>
</evidence>
<gene>
    <name evidence="4" type="ORF">GCM10018793_28050</name>
</gene>
<evidence type="ECO:0000313" key="5">
    <source>
        <dbReference type="Proteomes" id="UP000603708"/>
    </source>
</evidence>
<reference evidence="4" key="1">
    <citation type="journal article" date="2014" name="Int. J. Syst. Evol. Microbiol.">
        <title>Complete genome sequence of Corynebacterium casei LMG S-19264T (=DSM 44701T), isolated from a smear-ripened cheese.</title>
        <authorList>
            <consortium name="US DOE Joint Genome Institute (JGI-PGF)"/>
            <person name="Walter F."/>
            <person name="Albersmeier A."/>
            <person name="Kalinowski J."/>
            <person name="Ruckert C."/>
        </authorList>
    </citation>
    <scope>NUCLEOTIDE SEQUENCE</scope>
    <source>
        <strain evidence="4">JCM 5069</strain>
    </source>
</reference>
<comment type="similarity">
    <text evidence="1">Belongs to the enoyl-CoA hydratase/isomerase family.</text>
</comment>
<dbReference type="SUPFAM" id="SSF54637">
    <property type="entry name" value="Thioesterase/thiol ester dehydrase-isomerase"/>
    <property type="match status" value="2"/>
</dbReference>
<dbReference type="Proteomes" id="UP000603708">
    <property type="component" value="Unassembled WGS sequence"/>
</dbReference>
<evidence type="ECO:0000259" key="3">
    <source>
        <dbReference type="Pfam" id="PF01575"/>
    </source>
</evidence>
<evidence type="ECO:0000256" key="2">
    <source>
        <dbReference type="SAM" id="MobiDB-lite"/>
    </source>
</evidence>
<dbReference type="InterPro" id="IPR029069">
    <property type="entry name" value="HotDog_dom_sf"/>
</dbReference>
<name>A0A919G5K4_9ACTN</name>
<feature type="region of interest" description="Disordered" evidence="2">
    <location>
        <begin position="147"/>
        <end position="175"/>
    </location>
</feature>
<dbReference type="PANTHER" id="PTHR43841:SF1">
    <property type="entry name" value="3-HYDROXYACYL-THIOESTER DEHYDRATASE X"/>
    <property type="match status" value="1"/>
</dbReference>
<feature type="compositionally biased region" description="Low complexity" evidence="2">
    <location>
        <begin position="150"/>
        <end position="167"/>
    </location>
</feature>
<protein>
    <recommendedName>
        <fullName evidence="3">MaoC-like domain-containing protein</fullName>
    </recommendedName>
</protein>
<evidence type="ECO:0000256" key="1">
    <source>
        <dbReference type="ARBA" id="ARBA00005254"/>
    </source>
</evidence>
<accession>A0A919G5K4</accession>
<dbReference type="InterPro" id="IPR002539">
    <property type="entry name" value="MaoC-like_dom"/>
</dbReference>
<sequence length="282" mass="29827">MLVQHLIRGAVLAPLKRPGADRAVPAEPVVADGVRVAAGRLDAYREVCGFAAGGGTLPVTYPQVLAFAPSMRLMSSWRFPLPLPGLVHTSLEIRQSRDLGTGEEYALAVRVAGLTPHRRGTEAHLVTEVRAAGEPVWQSRSTYLARHATPSEGPAPGHAAAPGTADGSAPPLPRRAEWRLGGDLGRRYAAVSGDRNPIHLHPLTARAFGFPRAVAHGMWSVARCLAEHGGTRGPVRITARFLRPVLLPATVAYAAEGAAFALRGGADGARPHVTGEVRPLDR</sequence>
<feature type="domain" description="MaoC-like" evidence="3">
    <location>
        <begin position="186"/>
        <end position="255"/>
    </location>
</feature>
<organism evidence="4 5">
    <name type="scientific">Streptomyces sulfonofaciens</name>
    <dbReference type="NCBI Taxonomy" id="68272"/>
    <lineage>
        <taxon>Bacteria</taxon>
        <taxon>Bacillati</taxon>
        <taxon>Actinomycetota</taxon>
        <taxon>Actinomycetes</taxon>
        <taxon>Kitasatosporales</taxon>
        <taxon>Streptomycetaceae</taxon>
        <taxon>Streptomyces</taxon>
    </lineage>
</organism>
<proteinExistence type="inferred from homology"/>
<dbReference type="Pfam" id="PF01575">
    <property type="entry name" value="MaoC_dehydratas"/>
    <property type="match status" value="1"/>
</dbReference>
<reference evidence="4" key="2">
    <citation type="submission" date="2020-09" db="EMBL/GenBank/DDBJ databases">
        <authorList>
            <person name="Sun Q."/>
            <person name="Ohkuma M."/>
        </authorList>
    </citation>
    <scope>NUCLEOTIDE SEQUENCE</scope>
    <source>
        <strain evidence="4">JCM 5069</strain>
    </source>
</reference>
<comment type="caution">
    <text evidence="4">The sequence shown here is derived from an EMBL/GenBank/DDBJ whole genome shotgun (WGS) entry which is preliminary data.</text>
</comment>